<evidence type="ECO:0000256" key="7">
    <source>
        <dbReference type="ARBA" id="ARBA00022741"/>
    </source>
</evidence>
<dbReference type="VEuPathDB" id="VectorBase:MDOA009251"/>
<sequence length="2474" mass="277355">MEFSQSFDFGNSTFMKLESQAKHALNADQENRAPNERGLDVIDESPKSNNKTSLFSASLRSRNATQRTNTRTTDSTYHRKFRRSKSDTTLPKAPKDENTDYSEFFRSDFSIPDDVSKAKTSEGSESFLRVSQIEAAFNCIDPVQEKDEEKLHTSDNQISFQLEECTGGKSNEDSLQNVSRDSLGCDENLNATNEGEYNDSSESLEKPIFSEDLKDLLDTEDPNDDVDMWKDSLPLSVIPNDNLQEEKSEVVLHEISSFLCHPQEVENHDEQRKETLEKELKTSRKIFKESEQSVVVAQNDISLSHMSPDQLKFTQDSPPQSPPVERKSPEKVSKTKSTQMIKKCESSVKHEEPKAQMAISNNLDALKSISAWNLPLSVLREYERKGVKQMFDWQVQCLCNPKILFEHCNLVYSAPTSAGKTLVSEILLLKTVLERSKKVLLILPFISVVREKMFYLQDLLTAAGYRVEGFFGGYTPPGGFDSINVAICTIEKANSIVNKLLEQGKLDEIGTVVVDEVHLISDPGRGYILELLLAKILYMSRKYALQIQVVTMSATLANVQLLQKWLDAEIFITDFRPVALNEMIKVGNKIYNNQLKVIRSITEPSVDVREPFPSVPNDSDHIAQLCLETIIEGCSVIVFCPSKDWCENLATQLAGAIHAIGKQGGEWGIKLKAQLNREAIDEVKQQLRDIPTGLDNVLEKTVTFGCAFHHAGLTTEERDIVEASFKSGALKIIVATSTLSSGVNLPARRVLIRSPLFGGKQMSSLTYRQMIGRAGRTGKDTLGESILICTESNARVGKDLVTADLKPIYSCLEMDSSTHLKRALLEVISSGVATTKEDIYNFVKCTLLSTQKQLANEQSEDSKESLQDEFISGALDFLVEYEFVRLQNNEETNEQCYVATRLGMACLASSMPPTDGLILFAELQKSRRCFVLESELHAVYLVTPYSVCYQLQDLDWLFFLDLFEKLTPAMKKVGELVGIKESFLVRAMRGQSKLDYKLMQIHKRFYTALALQELVNEVPINTVASKYKCSRGMLQSLQQMASTFAGIVTSFCNSLQWDTLSLIVSQFKERLYFGVHRDLIDLMRIPDLNHKRARALFDAGITSLVDLANADVLSVEKILYNALSFDSAKQHDNENALEAAQRNEARNFYITGKAGITVAEAAKLLVQEARRFVQYEIGVGNINWSQPKDNLDENPASQNESELHMSYEENKFNGKGKQNGDINGETKDANIPKGEQEENNVNRKDNNHKARKNVVDSKAKNTIESIGKSEISKSTEKRNSRKNENKDHKIKENLNFNARQEVKSLQEERKETQEPRGQNAETPLAPTTTASKRPSVEKTETKSSYLNEFKSNKMAMQVDSKSNNSISVDLKSKDVEILKIPEIISPGPKKLNGHRKSAEQMSAENGDDISTKLRSETKTLNEKRKSSEKMPEINTDVTPPKLRKSDGEGKNNGPDDGEKPSTSKKAQRLLRAKQLSEMKRQEWAKKREQELEKEKPDNRKESTPNKEGKLGNTLENGSGTSSKTTSNIVEKIGTDKDDRRPENNKEKREANPQQILNSDSLNKKKNNGTSNTIKSKEVFKTPNTISPRSSHQKPQTGTSNTNSGTSNTKALRRSPRNQIISSTRIDYQTSSSVATPPPSKKPNKTLIKSPGELFNDDMEESFVFNTGINEAIKQVENCQGDKEILNQSPEDEIPSSQQLCEDVNTNKTHSPHASRFLRSLRATQRAQSPMTKKSRVTPELHGRVTPEPGRGVEKKLHKPEVLEITTKEPSTKSTSPPGGVAQESSSASNIELSDFSMENSLMKNPMHLNASHILSCSKVEPDCSSFKSIDIIDICGDQQLFKGAFKEFMNNKRLGFCLGIQQQTAKRKPIIGANLLLNQVVAADRDSEKPMQNIDFQIDDTNYLAGIGFCVSENLVYYMNMQAEGTCKGLTAEVKCKYLRMLLRSQDHCLIVYDAKEQFKILRKLLKDLGEIAVSLEDPKVANWLLQPDKMHNLHSLAQQFSPECSALVNLCGSGRGYYSYGLDSDSAILAKVRCSIESCVSVHIIKGQIENLERIGTGQLHKFFKELEMPLQISLCNMEDVGFPTCSEALHKLFQQMVDAMKRLETKIYELHGSKFNLGSSSAVARVLGLHRKTNGRVSTSKQILEKIDTPISQMIITYRKISVTLTKNIQPLLKCVQDDRIHGQSITYTSTGRISMTEPNLQNVAKDFDVEIGSEKFTISCRGAFYPLDTKRCLISSDFCQLEMRILAHLSQDSALMKVMNSEKDVFVAIAARWNKISEQSVTEQLRNGTKQICYGIVYGMGMRALAEGLKCTEQEANFVSEQFHAAYPGIRTYIDKVVKFARNNGYIETITGRRRYLEHINSGESSQKSQAERQAVNSTIQGSAADIAKSAILKMEKNITKYRSKLGIEADAVRLVLHLHDELIFEVPEDKAKKIAKVLSITMENCVKLNVPLKVKLKIGKSWGNLKEVKL</sequence>
<dbReference type="RefSeq" id="XP_011293030.1">
    <property type="nucleotide sequence ID" value="XM_011294728.2"/>
</dbReference>
<dbReference type="PROSITE" id="PS51192">
    <property type="entry name" value="HELICASE_ATP_BIND_1"/>
    <property type="match status" value="1"/>
</dbReference>
<evidence type="ECO:0000256" key="10">
    <source>
        <dbReference type="ARBA" id="ARBA00022840"/>
    </source>
</evidence>
<dbReference type="SMART" id="SM00490">
    <property type="entry name" value="HELICc"/>
    <property type="match status" value="1"/>
</dbReference>
<feature type="compositionally biased region" description="Basic and acidic residues" evidence="16">
    <location>
        <begin position="1736"/>
        <end position="1770"/>
    </location>
</feature>
<dbReference type="InterPro" id="IPR001650">
    <property type="entry name" value="Helicase_C-like"/>
</dbReference>
<dbReference type="STRING" id="7370.A0A1I8MWV1"/>
<feature type="domain" description="Helicase C-terminal" evidence="18">
    <location>
        <begin position="626"/>
        <end position="828"/>
    </location>
</feature>
<dbReference type="InterPro" id="IPR036397">
    <property type="entry name" value="RNaseH_sf"/>
</dbReference>
<dbReference type="PANTHER" id="PTHR10133:SF62">
    <property type="entry name" value="DNA POLYMERASE THETA"/>
    <property type="match status" value="1"/>
</dbReference>
<evidence type="ECO:0000256" key="11">
    <source>
        <dbReference type="ARBA" id="ARBA00022932"/>
    </source>
</evidence>
<accession>A0A1I8MWV1</accession>
<keyword evidence="12" id="KW-0234">DNA repair</keyword>
<organism evidence="19">
    <name type="scientific">Musca domestica</name>
    <name type="common">House fly</name>
    <dbReference type="NCBI Taxonomy" id="7370"/>
    <lineage>
        <taxon>Eukaryota</taxon>
        <taxon>Metazoa</taxon>
        <taxon>Ecdysozoa</taxon>
        <taxon>Arthropoda</taxon>
        <taxon>Hexapoda</taxon>
        <taxon>Insecta</taxon>
        <taxon>Pterygota</taxon>
        <taxon>Neoptera</taxon>
        <taxon>Endopterygota</taxon>
        <taxon>Diptera</taxon>
        <taxon>Brachycera</taxon>
        <taxon>Muscomorpha</taxon>
        <taxon>Muscoidea</taxon>
        <taxon>Muscidae</taxon>
        <taxon>Musca</taxon>
    </lineage>
</organism>
<evidence type="ECO:0000256" key="5">
    <source>
        <dbReference type="ARBA" id="ARBA00022679"/>
    </source>
</evidence>
<dbReference type="InterPro" id="IPR046931">
    <property type="entry name" value="HTH_61"/>
</dbReference>
<dbReference type="OrthoDB" id="275278at2759"/>
<dbReference type="SUPFAM" id="SSF56672">
    <property type="entry name" value="DNA/RNA polymerases"/>
    <property type="match status" value="1"/>
</dbReference>
<evidence type="ECO:0000313" key="19">
    <source>
        <dbReference type="EnsemblMetazoa" id="MDOA009251-PC"/>
    </source>
</evidence>
<comment type="cofactor">
    <cofactor evidence="1">
        <name>Mg(2+)</name>
        <dbReference type="ChEBI" id="CHEBI:18420"/>
    </cofactor>
</comment>
<dbReference type="InterPro" id="IPR001098">
    <property type="entry name" value="DNA-dir_DNA_pol_A_palm_dom"/>
</dbReference>
<evidence type="ECO:0000256" key="12">
    <source>
        <dbReference type="ARBA" id="ARBA00023204"/>
    </source>
</evidence>
<dbReference type="InterPro" id="IPR027417">
    <property type="entry name" value="P-loop_NTPase"/>
</dbReference>
<dbReference type="Gene3D" id="1.20.1060.10">
    <property type="entry name" value="Taq DNA Polymerase, Chain T, domain 4"/>
    <property type="match status" value="1"/>
</dbReference>
<feature type="compositionally biased region" description="Basic and acidic residues" evidence="16">
    <location>
        <begin position="1300"/>
        <end position="1314"/>
    </location>
</feature>
<dbReference type="PRINTS" id="PR00868">
    <property type="entry name" value="DNAPOLI"/>
</dbReference>
<dbReference type="GO" id="GO:0003677">
    <property type="term" value="F:DNA binding"/>
    <property type="evidence" value="ECO:0007669"/>
    <property type="project" value="InterPro"/>
</dbReference>
<feature type="compositionally biased region" description="Basic and acidic residues" evidence="16">
    <location>
        <begin position="1224"/>
        <end position="1261"/>
    </location>
</feature>
<dbReference type="GO" id="GO:0003887">
    <property type="term" value="F:DNA-directed DNA polymerase activity"/>
    <property type="evidence" value="ECO:0007669"/>
    <property type="project" value="UniProtKB-KW"/>
</dbReference>
<dbReference type="Pfam" id="PF21099">
    <property type="entry name" value="POLQ_helical"/>
    <property type="match status" value="1"/>
</dbReference>
<dbReference type="InterPro" id="IPR002298">
    <property type="entry name" value="DNA_polymerase_A"/>
</dbReference>
<dbReference type="PANTHER" id="PTHR10133">
    <property type="entry name" value="DNA POLYMERASE I"/>
    <property type="match status" value="1"/>
</dbReference>
<dbReference type="InterPro" id="IPR014001">
    <property type="entry name" value="Helicase_ATP-bd"/>
</dbReference>
<evidence type="ECO:0000313" key="21">
    <source>
        <dbReference type="RefSeq" id="XP_011293030.1"/>
    </source>
</evidence>
<feature type="compositionally biased region" description="Polar residues" evidence="16">
    <location>
        <begin position="1315"/>
        <end position="1332"/>
    </location>
</feature>
<dbReference type="Gene3D" id="1.10.3380.20">
    <property type="match status" value="1"/>
</dbReference>
<dbReference type="FunFam" id="1.10.3380.20:FF:000001">
    <property type="entry name" value="DNA polymerase theta"/>
    <property type="match status" value="1"/>
</dbReference>
<dbReference type="SMART" id="SM00487">
    <property type="entry name" value="DEXDc"/>
    <property type="match status" value="1"/>
</dbReference>
<dbReference type="Gene3D" id="3.30.420.10">
    <property type="entry name" value="Ribonuclease H-like superfamily/Ribonuclease H"/>
    <property type="match status" value="1"/>
</dbReference>
<dbReference type="InterPro" id="IPR043502">
    <property type="entry name" value="DNA/RNA_pol_sf"/>
</dbReference>
<keyword evidence="8" id="KW-0227">DNA damage</keyword>
<dbReference type="GO" id="GO:0042575">
    <property type="term" value="C:DNA polymerase complex"/>
    <property type="evidence" value="ECO:0007669"/>
    <property type="project" value="UniProtKB-ARBA"/>
</dbReference>
<evidence type="ECO:0000256" key="16">
    <source>
        <dbReference type="SAM" id="MobiDB-lite"/>
    </source>
</evidence>
<feature type="compositionally biased region" description="Basic and acidic residues" evidence="16">
    <location>
        <begin position="1270"/>
        <end position="1292"/>
    </location>
</feature>
<feature type="compositionally biased region" description="Low complexity" evidence="16">
    <location>
        <begin position="1596"/>
        <end position="1608"/>
    </location>
</feature>
<dbReference type="InterPro" id="IPR011545">
    <property type="entry name" value="DEAD/DEAH_box_helicase_dom"/>
</dbReference>
<dbReference type="Gene3D" id="3.30.70.370">
    <property type="match status" value="1"/>
</dbReference>
<feature type="compositionally biased region" description="Basic and acidic residues" evidence="16">
    <location>
        <begin position="324"/>
        <end position="333"/>
    </location>
</feature>
<dbReference type="CDD" id="cd08638">
    <property type="entry name" value="DNA_pol_A_theta"/>
    <property type="match status" value="1"/>
</dbReference>
<dbReference type="SUPFAM" id="SSF52540">
    <property type="entry name" value="P-loop containing nucleoside triphosphate hydrolases"/>
    <property type="match status" value="1"/>
</dbReference>
<feature type="region of interest" description="Disordered" evidence="16">
    <location>
        <begin position="20"/>
        <end position="99"/>
    </location>
</feature>
<dbReference type="EnsemblMetazoa" id="MDOA009251-RC">
    <property type="protein sequence ID" value="MDOA009251-PC"/>
    <property type="gene ID" value="MDOA009251"/>
</dbReference>
<gene>
    <name evidence="19" type="primary">101900608</name>
    <name evidence="21" type="synonym">LOC101900608</name>
</gene>
<protein>
    <recommendedName>
        <fullName evidence="15">DNA polymerase theta</fullName>
        <ecNumber evidence="4">2.7.7.7</ecNumber>
    </recommendedName>
</protein>
<feature type="compositionally biased region" description="Polar residues" evidence="16">
    <location>
        <begin position="1721"/>
        <end position="1731"/>
    </location>
</feature>
<dbReference type="KEGG" id="mde:101900608"/>
<evidence type="ECO:0000256" key="1">
    <source>
        <dbReference type="ARBA" id="ARBA00001946"/>
    </source>
</evidence>
<dbReference type="VEuPathDB" id="VectorBase:MDOMA2_009238"/>
<dbReference type="Pfam" id="PF20470">
    <property type="entry name" value="HTH_61"/>
    <property type="match status" value="1"/>
</dbReference>
<dbReference type="GO" id="GO:0097681">
    <property type="term" value="P:double-strand break repair via alternative nonhomologous end joining"/>
    <property type="evidence" value="ECO:0007669"/>
    <property type="project" value="TreeGrafter"/>
</dbReference>
<evidence type="ECO:0000259" key="18">
    <source>
        <dbReference type="PROSITE" id="PS51194"/>
    </source>
</evidence>
<dbReference type="Gene3D" id="3.40.50.300">
    <property type="entry name" value="P-loop containing nucleotide triphosphate hydrolases"/>
    <property type="match status" value="2"/>
</dbReference>
<dbReference type="PROSITE" id="PS51194">
    <property type="entry name" value="HELICASE_CTER"/>
    <property type="match status" value="1"/>
</dbReference>
<comment type="catalytic activity">
    <reaction evidence="14">
        <text>DNA(n) + a 2'-deoxyribonucleoside 5'-triphosphate = DNA(n+1) + diphosphate</text>
        <dbReference type="Rhea" id="RHEA:22508"/>
        <dbReference type="Rhea" id="RHEA-COMP:17339"/>
        <dbReference type="Rhea" id="RHEA-COMP:17340"/>
        <dbReference type="ChEBI" id="CHEBI:33019"/>
        <dbReference type="ChEBI" id="CHEBI:61560"/>
        <dbReference type="ChEBI" id="CHEBI:173112"/>
        <dbReference type="EC" id="2.7.7.7"/>
    </reaction>
</comment>
<feature type="compositionally biased region" description="Low complexity" evidence="16">
    <location>
        <begin position="60"/>
        <end position="75"/>
    </location>
</feature>
<proteinExistence type="inferred from homology"/>
<dbReference type="Pfam" id="PF00476">
    <property type="entry name" value="DNA_pol_A"/>
    <property type="match status" value="1"/>
</dbReference>
<dbReference type="FunFam" id="1.10.150.20:FF:000070">
    <property type="entry name" value="DNA polymerase I, putative"/>
    <property type="match status" value="1"/>
</dbReference>
<evidence type="ECO:0000259" key="17">
    <source>
        <dbReference type="PROSITE" id="PS51192"/>
    </source>
</evidence>
<keyword evidence="6" id="KW-0548">Nucleotidyltransferase</keyword>
<feature type="domain" description="Helicase ATP-binding" evidence="17">
    <location>
        <begin position="401"/>
        <end position="574"/>
    </location>
</feature>
<evidence type="ECO:0000256" key="6">
    <source>
        <dbReference type="ARBA" id="ARBA00022695"/>
    </source>
</evidence>
<dbReference type="SMART" id="SM00482">
    <property type="entry name" value="POLAc"/>
    <property type="match status" value="1"/>
</dbReference>
<keyword evidence="13" id="KW-0539">Nucleus</keyword>
<feature type="region of interest" description="Disordered" evidence="16">
    <location>
        <begin position="1211"/>
        <end position="1343"/>
    </location>
</feature>
<dbReference type="GO" id="GO:0005524">
    <property type="term" value="F:ATP binding"/>
    <property type="evidence" value="ECO:0007669"/>
    <property type="project" value="UniProtKB-KW"/>
</dbReference>
<evidence type="ECO:0000256" key="9">
    <source>
        <dbReference type="ARBA" id="ARBA00022801"/>
    </source>
</evidence>
<evidence type="ECO:0000256" key="3">
    <source>
        <dbReference type="ARBA" id="ARBA00007705"/>
    </source>
</evidence>
<keyword evidence="5" id="KW-0808">Transferase</keyword>
<comment type="subcellular location">
    <subcellularLocation>
        <location evidence="2">Nucleus</location>
    </subcellularLocation>
</comment>
<dbReference type="Pfam" id="PF00271">
    <property type="entry name" value="Helicase_C"/>
    <property type="match status" value="1"/>
</dbReference>
<feature type="compositionally biased region" description="Polar residues" evidence="16">
    <location>
        <begin position="1616"/>
        <end position="1634"/>
    </location>
</feature>
<feature type="compositionally biased region" description="Low complexity" evidence="16">
    <location>
        <begin position="1517"/>
        <end position="1526"/>
    </location>
</feature>
<reference evidence="21" key="2">
    <citation type="submission" date="2025-04" db="UniProtKB">
        <authorList>
            <consortium name="RefSeq"/>
        </authorList>
    </citation>
    <scope>IDENTIFICATION</scope>
    <source>
        <strain evidence="21">Aabys</strain>
    </source>
</reference>
<evidence type="ECO:0000313" key="20">
    <source>
        <dbReference type="Proteomes" id="UP001652621"/>
    </source>
</evidence>
<name>A0A1I8MWV1_MUSDO</name>
<dbReference type="InterPro" id="IPR036390">
    <property type="entry name" value="WH_DNA-bd_sf"/>
</dbReference>
<feature type="compositionally biased region" description="Basic and acidic residues" evidence="16">
    <location>
        <begin position="1409"/>
        <end position="1431"/>
    </location>
</feature>
<feature type="region of interest" description="Disordered" evidence="16">
    <location>
        <begin position="1704"/>
        <end position="1788"/>
    </location>
</feature>
<keyword evidence="7" id="KW-0547">Nucleotide-binding</keyword>
<dbReference type="CDD" id="cd18026">
    <property type="entry name" value="DEXHc_POLQ-like"/>
    <property type="match status" value="1"/>
</dbReference>
<evidence type="ECO:0000256" key="8">
    <source>
        <dbReference type="ARBA" id="ARBA00022763"/>
    </source>
</evidence>
<dbReference type="Gene3D" id="1.10.150.20">
    <property type="entry name" value="5' to 3' exonuclease, C-terminal subdomain"/>
    <property type="match status" value="1"/>
</dbReference>
<reference evidence="19" key="1">
    <citation type="submission" date="2020-05" db="UniProtKB">
        <authorList>
            <consortium name="EnsemblMetazoa"/>
        </authorList>
    </citation>
    <scope>IDENTIFICATION</scope>
    <source>
        <strain evidence="19">Aabys</strain>
    </source>
</reference>
<feature type="compositionally biased region" description="Polar residues" evidence="16">
    <location>
        <begin position="306"/>
        <end position="318"/>
    </location>
</feature>
<feature type="compositionally biased region" description="Polar residues" evidence="16">
    <location>
        <begin position="1551"/>
        <end position="1560"/>
    </location>
</feature>
<dbReference type="GO" id="GO:0006261">
    <property type="term" value="P:DNA-templated DNA replication"/>
    <property type="evidence" value="ECO:0007669"/>
    <property type="project" value="InterPro"/>
</dbReference>
<dbReference type="InterPro" id="IPR048960">
    <property type="entry name" value="POLQ-like_helical"/>
</dbReference>
<dbReference type="Proteomes" id="UP001652621">
    <property type="component" value="Unplaced"/>
</dbReference>
<comment type="similarity">
    <text evidence="3">Belongs to the DNA polymerase type-A family.</text>
</comment>
<dbReference type="Pfam" id="PF00270">
    <property type="entry name" value="DEAD"/>
    <property type="match status" value="1"/>
</dbReference>
<dbReference type="CDD" id="cd18795">
    <property type="entry name" value="SF2_C_Ski2"/>
    <property type="match status" value="1"/>
</dbReference>
<feature type="compositionally biased region" description="Polar residues" evidence="16">
    <location>
        <begin position="47"/>
        <end position="59"/>
    </location>
</feature>
<feature type="compositionally biased region" description="Basic and acidic residues" evidence="16">
    <location>
        <begin position="29"/>
        <end position="46"/>
    </location>
</feature>
<evidence type="ECO:0000256" key="13">
    <source>
        <dbReference type="ARBA" id="ARBA00023242"/>
    </source>
</evidence>
<evidence type="ECO:0000256" key="2">
    <source>
        <dbReference type="ARBA" id="ARBA00004123"/>
    </source>
</evidence>
<feature type="compositionally biased region" description="Basic and acidic residues" evidence="16">
    <location>
        <begin position="1532"/>
        <end position="1550"/>
    </location>
</feature>
<feature type="compositionally biased region" description="Polar residues" evidence="16">
    <location>
        <begin position="1581"/>
        <end position="1595"/>
    </location>
</feature>
<dbReference type="EC" id="2.7.7.7" evidence="4"/>
<feature type="region of interest" description="Disordered" evidence="16">
    <location>
        <begin position="1385"/>
        <end position="1651"/>
    </location>
</feature>
<dbReference type="SUPFAM" id="SSF46785">
    <property type="entry name" value="Winged helix' DNA-binding domain"/>
    <property type="match status" value="1"/>
</dbReference>
<evidence type="ECO:0000256" key="15">
    <source>
        <dbReference type="ARBA" id="ARBA00074669"/>
    </source>
</evidence>
<dbReference type="SUPFAM" id="SSF53098">
    <property type="entry name" value="Ribonuclease H-like"/>
    <property type="match status" value="1"/>
</dbReference>
<dbReference type="SUPFAM" id="SSF158702">
    <property type="entry name" value="Sec63 N-terminal domain-like"/>
    <property type="match status" value="1"/>
</dbReference>
<keyword evidence="20" id="KW-1185">Reference proteome</keyword>
<keyword evidence="11" id="KW-0239">DNA-directed DNA polymerase</keyword>
<dbReference type="eggNOG" id="KOG0950">
    <property type="taxonomic scope" value="Eukaryota"/>
</dbReference>
<feature type="region of interest" description="Disordered" evidence="16">
    <location>
        <begin position="306"/>
        <end position="341"/>
    </location>
</feature>
<evidence type="ECO:0000256" key="14">
    <source>
        <dbReference type="ARBA" id="ARBA00049244"/>
    </source>
</evidence>
<keyword evidence="9" id="KW-0378">Hydrolase</keyword>
<dbReference type="FunFam" id="3.40.50.300:FF:000813">
    <property type="entry name" value="helicase POLQ-like isoform X1"/>
    <property type="match status" value="1"/>
</dbReference>
<dbReference type="GO" id="GO:0016787">
    <property type="term" value="F:hydrolase activity"/>
    <property type="evidence" value="ECO:0007669"/>
    <property type="project" value="UniProtKB-KW"/>
</dbReference>
<feature type="compositionally biased region" description="Basic and acidic residues" evidence="16">
    <location>
        <begin position="1474"/>
        <end position="1509"/>
    </location>
</feature>
<evidence type="ECO:0000256" key="4">
    <source>
        <dbReference type="ARBA" id="ARBA00012417"/>
    </source>
</evidence>
<dbReference type="InterPro" id="IPR012337">
    <property type="entry name" value="RNaseH-like_sf"/>
</dbReference>
<dbReference type="GO" id="GO:0005634">
    <property type="term" value="C:nucleus"/>
    <property type="evidence" value="ECO:0007669"/>
    <property type="project" value="UniProtKB-SubCell"/>
</dbReference>
<keyword evidence="10" id="KW-0067">ATP-binding</keyword>